<accession>A0A1W1C6N9</accession>
<proteinExistence type="predicted"/>
<organism evidence="1">
    <name type="scientific">hydrothermal vent metagenome</name>
    <dbReference type="NCBI Taxonomy" id="652676"/>
    <lineage>
        <taxon>unclassified sequences</taxon>
        <taxon>metagenomes</taxon>
        <taxon>ecological metagenomes</taxon>
    </lineage>
</organism>
<protein>
    <submittedName>
        <fullName evidence="1">Uncharacterized protein</fullName>
    </submittedName>
</protein>
<sequence length="267" mass="30871">MKMYVKNYSSYRSDQEAVDIKKVLKQKYQLDTRRQDDFIHLALYGAQLLKEKTVIHADDELYVTSGYGDVDVVQRTNTYVNKEKQAVKLFDFINLLGNTTSYYIAKSLNISGKNIFQISDHFTYINSLISLYASIKNSQKDAILCAIDLASNPTEVSKRVLGVNEEIEVISSVNYQKFSLDTRDAVAEVEFDIRTYNLDEINAILKEENRNILTSVRCMELEKSKEPKLFETMASYALNDAMKKNEDMVYIDCFEEKYKILKVKSLR</sequence>
<dbReference type="AlphaFoldDB" id="A0A1W1C6N9"/>
<evidence type="ECO:0000313" key="1">
    <source>
        <dbReference type="EMBL" id="SFV61403.1"/>
    </source>
</evidence>
<dbReference type="EMBL" id="FPHD01000057">
    <property type="protein sequence ID" value="SFV61403.1"/>
    <property type="molecule type" value="Genomic_DNA"/>
</dbReference>
<name>A0A1W1C6N9_9ZZZZ</name>
<gene>
    <name evidence="1" type="ORF">MNB_SV-8-1198</name>
</gene>
<reference evidence="1" key="1">
    <citation type="submission" date="2016-10" db="EMBL/GenBank/DDBJ databases">
        <authorList>
            <person name="de Groot N.N."/>
        </authorList>
    </citation>
    <scope>NUCLEOTIDE SEQUENCE</scope>
</reference>